<dbReference type="GO" id="GO:0004834">
    <property type="term" value="F:tryptophan synthase activity"/>
    <property type="evidence" value="ECO:0007669"/>
    <property type="project" value="UniProtKB-EC"/>
</dbReference>
<comment type="subunit">
    <text evidence="2">Tetramer of two alpha and two beta chains.</text>
</comment>
<dbReference type="PANTHER" id="PTHR43406:SF1">
    <property type="entry name" value="TRYPTOPHAN SYNTHASE ALPHA CHAIN, CHLOROPLASTIC"/>
    <property type="match status" value="1"/>
</dbReference>
<keyword evidence="7 9" id="KW-0456">Lyase</keyword>
<organism evidence="9">
    <name type="scientific">hydrothermal vent metagenome</name>
    <dbReference type="NCBI Taxonomy" id="652676"/>
    <lineage>
        <taxon>unclassified sequences</taxon>
        <taxon>metagenomes</taxon>
        <taxon>ecological metagenomes</taxon>
    </lineage>
</organism>
<evidence type="ECO:0000256" key="5">
    <source>
        <dbReference type="ARBA" id="ARBA00022822"/>
    </source>
</evidence>
<dbReference type="InterPro" id="IPR002028">
    <property type="entry name" value="Trp_synthase_suA"/>
</dbReference>
<dbReference type="Gene3D" id="3.20.20.70">
    <property type="entry name" value="Aldolase class I"/>
    <property type="match status" value="1"/>
</dbReference>
<proteinExistence type="inferred from homology"/>
<dbReference type="EC" id="4.2.1.20" evidence="3"/>
<dbReference type="PANTHER" id="PTHR43406">
    <property type="entry name" value="TRYPTOPHAN SYNTHASE, ALPHA CHAIN"/>
    <property type="match status" value="1"/>
</dbReference>
<gene>
    <name evidence="9" type="ORF">MNBD_PLANCTO03-1927</name>
</gene>
<evidence type="ECO:0000256" key="1">
    <source>
        <dbReference type="ARBA" id="ARBA00004733"/>
    </source>
</evidence>
<evidence type="ECO:0000256" key="7">
    <source>
        <dbReference type="ARBA" id="ARBA00023239"/>
    </source>
</evidence>
<evidence type="ECO:0000256" key="2">
    <source>
        <dbReference type="ARBA" id="ARBA00011270"/>
    </source>
</evidence>
<reference evidence="9" key="1">
    <citation type="submission" date="2018-06" db="EMBL/GenBank/DDBJ databases">
        <authorList>
            <person name="Zhirakovskaya E."/>
        </authorList>
    </citation>
    <scope>NUCLEOTIDE SEQUENCE</scope>
</reference>
<dbReference type="Pfam" id="PF00290">
    <property type="entry name" value="Trp_syntA"/>
    <property type="match status" value="1"/>
</dbReference>
<dbReference type="CDD" id="cd04724">
    <property type="entry name" value="Tryptophan_synthase_alpha"/>
    <property type="match status" value="1"/>
</dbReference>
<dbReference type="UniPathway" id="UPA00035">
    <property type="reaction ID" value="UER00044"/>
</dbReference>
<name>A0A3B1E4C9_9ZZZZ</name>
<comment type="catalytic activity">
    <reaction evidence="8">
        <text>(1S,2R)-1-C-(indol-3-yl)glycerol 3-phosphate + L-serine = D-glyceraldehyde 3-phosphate + L-tryptophan + H2O</text>
        <dbReference type="Rhea" id="RHEA:10532"/>
        <dbReference type="ChEBI" id="CHEBI:15377"/>
        <dbReference type="ChEBI" id="CHEBI:33384"/>
        <dbReference type="ChEBI" id="CHEBI:57912"/>
        <dbReference type="ChEBI" id="CHEBI:58866"/>
        <dbReference type="ChEBI" id="CHEBI:59776"/>
        <dbReference type="EC" id="4.2.1.20"/>
    </reaction>
</comment>
<dbReference type="EMBL" id="UOGK01000438">
    <property type="protein sequence ID" value="VAX40755.1"/>
    <property type="molecule type" value="Genomic_DNA"/>
</dbReference>
<keyword evidence="6" id="KW-0057">Aromatic amino acid biosynthesis</keyword>
<evidence type="ECO:0000256" key="8">
    <source>
        <dbReference type="ARBA" id="ARBA00049047"/>
    </source>
</evidence>
<dbReference type="InterPro" id="IPR011060">
    <property type="entry name" value="RibuloseP-bd_barrel"/>
</dbReference>
<evidence type="ECO:0000256" key="3">
    <source>
        <dbReference type="ARBA" id="ARBA00012043"/>
    </source>
</evidence>
<protein>
    <recommendedName>
        <fullName evidence="3">tryptophan synthase</fullName>
        <ecNumber evidence="3">4.2.1.20</ecNumber>
    </recommendedName>
</protein>
<dbReference type="SUPFAM" id="SSF51366">
    <property type="entry name" value="Ribulose-phoshate binding barrel"/>
    <property type="match status" value="1"/>
</dbReference>
<sequence>MARLDDIFASARQQDKRLLMPFVCAGHPCTDSLPPLLKALQHAGAAIAEVGFPFSDPIADGPTIAAAMHQAIEQGITPRAIFKQVRQARDSLDLGLVAMVSASIVYRAGGPEGFAKDAAEAGFDGVIYPDISLEEAETFLKPAQEQGLSTTLLISPNATPERAEALAKASTGFVYLLARTGITGERAEAPDVARRVKKLREWTDLPIACGFGISTPDHVRAVVKHADAAIVGSALIRHIDQAIDKKTDPLDAAG</sequence>
<dbReference type="NCBIfam" id="TIGR00262">
    <property type="entry name" value="trpA"/>
    <property type="match status" value="1"/>
</dbReference>
<keyword evidence="5" id="KW-0822">Tryptophan biosynthesis</keyword>
<feature type="non-terminal residue" evidence="9">
    <location>
        <position position="254"/>
    </location>
</feature>
<dbReference type="GO" id="GO:0005829">
    <property type="term" value="C:cytosol"/>
    <property type="evidence" value="ECO:0007669"/>
    <property type="project" value="TreeGrafter"/>
</dbReference>
<dbReference type="HAMAP" id="MF_00131">
    <property type="entry name" value="Trp_synth_alpha"/>
    <property type="match status" value="1"/>
</dbReference>
<evidence type="ECO:0000256" key="6">
    <source>
        <dbReference type="ARBA" id="ARBA00023141"/>
    </source>
</evidence>
<keyword evidence="4" id="KW-0028">Amino-acid biosynthesis</keyword>
<comment type="pathway">
    <text evidence="1">Amino-acid biosynthesis; L-tryptophan biosynthesis; L-tryptophan from chorismate: step 5/5.</text>
</comment>
<dbReference type="AlphaFoldDB" id="A0A3B1E4C9"/>
<evidence type="ECO:0000313" key="9">
    <source>
        <dbReference type="EMBL" id="VAX40755.1"/>
    </source>
</evidence>
<accession>A0A3B1E4C9</accession>
<evidence type="ECO:0000256" key="4">
    <source>
        <dbReference type="ARBA" id="ARBA00022605"/>
    </source>
</evidence>
<dbReference type="InterPro" id="IPR013785">
    <property type="entry name" value="Aldolase_TIM"/>
</dbReference>